<name>A0A8F5MK47_9VIRU</name>
<feature type="compositionally biased region" description="Basic and acidic residues" evidence="1">
    <location>
        <begin position="204"/>
        <end position="222"/>
    </location>
</feature>
<evidence type="ECO:0000256" key="1">
    <source>
        <dbReference type="SAM" id="MobiDB-lite"/>
    </source>
</evidence>
<dbReference type="EMBL" id="MZ089764">
    <property type="protein sequence ID" value="QXN75065.1"/>
    <property type="molecule type" value="Genomic_DNA"/>
</dbReference>
<sequence>MSLSNLDDILSLCSLVCACVFSLITFFRTGSLKTSVNKFMEFTDMKTRAPDYREKQVTEARDENGLPLKGGIVNSDGAIMPDPAAQSFTNMRTEYKLDKRTNTLVELPDKTDLQELINSAVSTAFEQQIARLLVDHEQPIPDTNEQDYEDSVDDLMDFAAVLDRAEEYREKLGLPLEMPVTDVFAKVQSYSEDLKKKLSAQSAIKKEEVKENAPQENDPKGE</sequence>
<keyword evidence="2" id="KW-0812">Transmembrane</keyword>
<evidence type="ECO:0000313" key="3">
    <source>
        <dbReference type="EMBL" id="QXN75065.1"/>
    </source>
</evidence>
<organism evidence="3">
    <name type="scientific">Microvirus mar18</name>
    <dbReference type="NCBI Taxonomy" id="2851150"/>
    <lineage>
        <taxon>Viruses</taxon>
        <taxon>Monodnaviria</taxon>
        <taxon>Sangervirae</taxon>
        <taxon>Phixviricota</taxon>
        <taxon>Malgrandaviricetes</taxon>
        <taxon>Petitvirales</taxon>
        <taxon>Microviridae</taxon>
    </lineage>
</organism>
<accession>A0A8F5MK47</accession>
<evidence type="ECO:0000256" key="2">
    <source>
        <dbReference type="SAM" id="Phobius"/>
    </source>
</evidence>
<feature type="transmembrane region" description="Helical" evidence="2">
    <location>
        <begin position="9"/>
        <end position="27"/>
    </location>
</feature>
<proteinExistence type="predicted"/>
<keyword evidence="2" id="KW-0472">Membrane</keyword>
<protein>
    <submittedName>
        <fullName evidence="3">Uncharacterized protein</fullName>
    </submittedName>
</protein>
<feature type="region of interest" description="Disordered" evidence="1">
    <location>
        <begin position="201"/>
        <end position="222"/>
    </location>
</feature>
<reference evidence="3" key="1">
    <citation type="submission" date="2021-04" db="EMBL/GenBank/DDBJ databases">
        <title>Genomes of microviruses identified in yellow-bellied marmot fecal samples.</title>
        <authorList>
            <person name="Varsani A."/>
            <person name="Kraberger S."/>
            <person name="Chatterjee A."/>
            <person name="Richet C."/>
            <person name="Fontenele R.S."/>
            <person name="Schmidlin K."/>
            <person name="Blumstein D.T."/>
        </authorList>
    </citation>
    <scope>NUCLEOTIDE SEQUENCE</scope>
    <source>
        <strain evidence="3">Mar18</strain>
    </source>
</reference>
<keyword evidence="2" id="KW-1133">Transmembrane helix</keyword>